<comment type="catalytic activity">
    <reaction evidence="9 11">
        <text>N2 + 8 reduced [2Fe-2S]-[ferredoxin] + 16 ATP + 16 H2O = H2 + 8 oxidized [2Fe-2S]-[ferredoxin] + 2 NH4(+) + 16 ADP + 16 phosphate + 6 H(+)</text>
        <dbReference type="Rhea" id="RHEA:21448"/>
        <dbReference type="Rhea" id="RHEA-COMP:10000"/>
        <dbReference type="Rhea" id="RHEA-COMP:10001"/>
        <dbReference type="ChEBI" id="CHEBI:15377"/>
        <dbReference type="ChEBI" id="CHEBI:15378"/>
        <dbReference type="ChEBI" id="CHEBI:17997"/>
        <dbReference type="ChEBI" id="CHEBI:18276"/>
        <dbReference type="ChEBI" id="CHEBI:28938"/>
        <dbReference type="ChEBI" id="CHEBI:30616"/>
        <dbReference type="ChEBI" id="CHEBI:33737"/>
        <dbReference type="ChEBI" id="CHEBI:33738"/>
        <dbReference type="ChEBI" id="CHEBI:43474"/>
        <dbReference type="ChEBI" id="CHEBI:456216"/>
        <dbReference type="EC" id="1.18.6.1"/>
    </reaction>
</comment>
<dbReference type="PANTHER" id="PTHR43457:SF1">
    <property type="entry name" value="NITROGENASE MOLYBDENUM-IRON PROTEIN ALPHA CHAIN"/>
    <property type="match status" value="1"/>
</dbReference>
<dbReference type="InterPro" id="IPR010143">
    <property type="entry name" value="Nase_comp1_asu"/>
</dbReference>
<dbReference type="EMBL" id="FOJI01000013">
    <property type="protein sequence ID" value="SEW37637.1"/>
    <property type="molecule type" value="Genomic_DNA"/>
</dbReference>
<dbReference type="GO" id="GO:0051536">
    <property type="term" value="F:iron-sulfur cluster binding"/>
    <property type="evidence" value="ECO:0007669"/>
    <property type="project" value="UniProtKB-KW"/>
</dbReference>
<evidence type="ECO:0000256" key="5">
    <source>
        <dbReference type="ARBA" id="ARBA00023002"/>
    </source>
</evidence>
<dbReference type="NCBIfam" id="TIGR01862">
    <property type="entry name" value="N2-ase-Ialpha"/>
    <property type="match status" value="1"/>
</dbReference>
<keyword evidence="2 11" id="KW-0479">Metal-binding</keyword>
<evidence type="ECO:0000256" key="9">
    <source>
        <dbReference type="ARBA" id="ARBA00047967"/>
    </source>
</evidence>
<dbReference type="Pfam" id="PF00148">
    <property type="entry name" value="Oxidored_nitro"/>
    <property type="match status" value="1"/>
</dbReference>
<protein>
    <recommendedName>
        <fullName evidence="11">Nitrogenase protein alpha chain</fullName>
        <ecNumber evidence="11">1.18.6.1</ecNumber>
    </recommendedName>
</protein>
<dbReference type="Gene3D" id="3.40.50.1980">
    <property type="entry name" value="Nitrogenase molybdenum iron protein domain"/>
    <property type="match status" value="2"/>
</dbReference>
<evidence type="ECO:0000256" key="8">
    <source>
        <dbReference type="ARBA" id="ARBA00023231"/>
    </source>
</evidence>
<evidence type="ECO:0000256" key="7">
    <source>
        <dbReference type="ARBA" id="ARBA00023014"/>
    </source>
</evidence>
<dbReference type="STRING" id="99656.SAMN05421659_11356"/>
<accession>A0A1I0RA94</accession>
<keyword evidence="8 10" id="KW-0535">Nitrogen fixation</keyword>
<evidence type="ECO:0000256" key="1">
    <source>
        <dbReference type="ARBA" id="ARBA00001919"/>
    </source>
</evidence>
<organism evidence="13 14">
    <name type="scientific">[Clostridium] fimetarium</name>
    <dbReference type="NCBI Taxonomy" id="99656"/>
    <lineage>
        <taxon>Bacteria</taxon>
        <taxon>Bacillati</taxon>
        <taxon>Bacillota</taxon>
        <taxon>Clostridia</taxon>
        <taxon>Lachnospirales</taxon>
        <taxon>Lachnospiraceae</taxon>
    </lineage>
</organism>
<evidence type="ECO:0000256" key="3">
    <source>
        <dbReference type="ARBA" id="ARBA00022741"/>
    </source>
</evidence>
<keyword evidence="5 11" id="KW-0560">Oxidoreductase</keyword>
<dbReference type="Proteomes" id="UP000199701">
    <property type="component" value="Unassembled WGS sequence"/>
</dbReference>
<reference evidence="13 14" key="1">
    <citation type="submission" date="2016-10" db="EMBL/GenBank/DDBJ databases">
        <authorList>
            <person name="de Groot N.N."/>
        </authorList>
    </citation>
    <scope>NUCLEOTIDE SEQUENCE [LARGE SCALE GENOMIC DNA]</scope>
    <source>
        <strain evidence="13 14">DSM 9179</strain>
    </source>
</reference>
<evidence type="ECO:0000256" key="4">
    <source>
        <dbReference type="ARBA" id="ARBA00022840"/>
    </source>
</evidence>
<dbReference type="Gene3D" id="3.40.50.12380">
    <property type="entry name" value="Nitrogenase MoFe cofactor biosynthesis protein NifE, C-terminal"/>
    <property type="match status" value="1"/>
</dbReference>
<name>A0A1I0RA94_9FIRM</name>
<gene>
    <name evidence="13" type="ORF">SAMN05421659_11356</name>
</gene>
<dbReference type="PROSITE" id="PS00699">
    <property type="entry name" value="NITROGENASE_1_1"/>
    <property type="match status" value="1"/>
</dbReference>
<dbReference type="RefSeq" id="WP_092455685.1">
    <property type="nucleotide sequence ID" value="NZ_FOJI01000013.1"/>
</dbReference>
<dbReference type="InterPro" id="IPR000510">
    <property type="entry name" value="Nase/OxRdtase_comp1"/>
</dbReference>
<dbReference type="AlphaFoldDB" id="A0A1I0RA94"/>
<evidence type="ECO:0000256" key="6">
    <source>
        <dbReference type="ARBA" id="ARBA00023004"/>
    </source>
</evidence>
<dbReference type="OrthoDB" id="9767044at2"/>
<evidence type="ECO:0000259" key="12">
    <source>
        <dbReference type="Pfam" id="PF00148"/>
    </source>
</evidence>
<dbReference type="SUPFAM" id="SSF53807">
    <property type="entry name" value="Helical backbone' metal receptor"/>
    <property type="match status" value="1"/>
</dbReference>
<dbReference type="PANTHER" id="PTHR43457">
    <property type="entry name" value="NITROGENASE MOLYBDENUM-IRON PROTEIN ALPHA CHAIN"/>
    <property type="match status" value="1"/>
</dbReference>
<dbReference type="GO" id="GO:0046872">
    <property type="term" value="F:metal ion binding"/>
    <property type="evidence" value="ECO:0007669"/>
    <property type="project" value="UniProtKB-KW"/>
</dbReference>
<keyword evidence="6 11" id="KW-0408">Iron</keyword>
<evidence type="ECO:0000313" key="14">
    <source>
        <dbReference type="Proteomes" id="UP000199701"/>
    </source>
</evidence>
<keyword evidence="14" id="KW-1185">Reference proteome</keyword>
<dbReference type="GO" id="GO:0016163">
    <property type="term" value="F:nitrogenase activity"/>
    <property type="evidence" value="ECO:0007669"/>
    <property type="project" value="UniProtKB-EC"/>
</dbReference>
<proteinExistence type="inferred from homology"/>
<sequence length="535" mass="59877">MSSVRDHVLDQYSSRVYKNRKEHVITVGENETDVVAANTRAIPGIMTQRGCCYAGCKGVVLGPIKDALIIVHGPIGCSYYAWGTRRHKAFADERDGENADCYLEYCFSTDMQEADIVFGGEKKLRKSITEAMEIFHPTAIFICSTCPVGLIGDDIHAVAKWATEEYKIKCIGFSCEGYKGVSQSAGHHIANNQLIRYVIGTGDRAPKQKYSVNILGEYNIGGDGWEVEKLLKRCGIEVVSVFTGGSSYRDIKNSHLATLNLVQCHRSINYVAEMMYDKYGIDWIKVNFIGIQSSKESLRSIGEYFGDEALKARINEVIADEISNVFDEMQYFKSKLKGKTAALYVGGSRSHHYQLLLKDFGISTVLAGYEFAHRDDYEGREVIPTLKTDADSKNIESLTVEPDPKFYRVNLSDEQRKDLEEKGIKLNYYEGMIKGMDPGAIITDDLNHFETEEFLKILKPDIFLSGIKDKFVVQKSGIMARQLHSYDYSGPYAGFHGAVLFGRDLFMGLSTPAWGLVKAPWKKRPSLEGTLGGEE</sequence>
<dbReference type="GO" id="GO:0005524">
    <property type="term" value="F:ATP binding"/>
    <property type="evidence" value="ECO:0007669"/>
    <property type="project" value="UniProtKB-KW"/>
</dbReference>
<keyword evidence="7" id="KW-0411">Iron-sulfur</keyword>
<comment type="similarity">
    <text evidence="10">Belongs to the NifD/NifK/NifE/NifN family.</text>
</comment>
<dbReference type="EC" id="1.18.6.1" evidence="11"/>
<evidence type="ECO:0000256" key="10">
    <source>
        <dbReference type="RuleBase" id="RU004021"/>
    </source>
</evidence>
<evidence type="ECO:0000313" key="13">
    <source>
        <dbReference type="EMBL" id="SEW37637.1"/>
    </source>
</evidence>
<dbReference type="PROSITE" id="PS00090">
    <property type="entry name" value="NITROGENASE_1_2"/>
    <property type="match status" value="1"/>
</dbReference>
<keyword evidence="3" id="KW-0547">Nucleotide-binding</keyword>
<dbReference type="InterPro" id="IPR000318">
    <property type="entry name" value="Nase_comp1_CS"/>
</dbReference>
<comment type="cofactor">
    <cofactor evidence="1">
        <name>[8Fe-7S] cluster</name>
        <dbReference type="ChEBI" id="CHEBI:21143"/>
    </cofactor>
</comment>
<evidence type="ECO:0000256" key="11">
    <source>
        <dbReference type="RuleBase" id="RU004022"/>
    </source>
</evidence>
<evidence type="ECO:0000256" key="2">
    <source>
        <dbReference type="ARBA" id="ARBA00022723"/>
    </source>
</evidence>
<feature type="domain" description="Nitrogenase/oxidoreductase component 1" evidence="12">
    <location>
        <begin position="51"/>
        <end position="505"/>
    </location>
</feature>
<keyword evidence="4" id="KW-0067">ATP-binding</keyword>